<dbReference type="AlphaFoldDB" id="A0A4Y3PBT0"/>
<feature type="transmembrane region" description="Helical" evidence="1">
    <location>
        <begin position="95"/>
        <end position="114"/>
    </location>
</feature>
<organism evidence="2 3">
    <name type="scientific">Brevibacillus parabrevis</name>
    <dbReference type="NCBI Taxonomy" id="54914"/>
    <lineage>
        <taxon>Bacteria</taxon>
        <taxon>Bacillati</taxon>
        <taxon>Bacillota</taxon>
        <taxon>Bacilli</taxon>
        <taxon>Bacillales</taxon>
        <taxon>Paenibacillaceae</taxon>
        <taxon>Brevibacillus</taxon>
    </lineage>
</organism>
<evidence type="ECO:0000313" key="2">
    <source>
        <dbReference type="EMBL" id="GEB31852.1"/>
    </source>
</evidence>
<evidence type="ECO:0000313" key="3">
    <source>
        <dbReference type="Proteomes" id="UP000316882"/>
    </source>
</evidence>
<dbReference type="STRING" id="54914.AV540_02465"/>
<accession>A0A4Y3PBT0</accession>
<sequence length="146" mass="15800">MGERELKGILFAFFAGAFLTLQGVANARISYDIGTWQAATLTQLTGFVAALFVLLASRRANWQALRQVKPLYRFGGAFAAVIIFGNVFAIQQIGVTLTISTLLIAQLGLTFLIDSKGWFGVKKQQVTWPHVVGIGLMIAGVVILKA</sequence>
<keyword evidence="1" id="KW-1133">Transmembrane helix</keyword>
<keyword evidence="1" id="KW-0472">Membrane</keyword>
<feature type="transmembrane region" description="Helical" evidence="1">
    <location>
        <begin position="37"/>
        <end position="58"/>
    </location>
</feature>
<protein>
    <recommendedName>
        <fullName evidence="4">EamA-like transporter family protein</fullName>
    </recommendedName>
</protein>
<feature type="transmembrane region" description="Helical" evidence="1">
    <location>
        <begin position="126"/>
        <end position="144"/>
    </location>
</feature>
<dbReference type="EMBL" id="BJMH01000005">
    <property type="protein sequence ID" value="GEB31852.1"/>
    <property type="molecule type" value="Genomic_DNA"/>
</dbReference>
<name>A0A4Y3PBT0_BREPA</name>
<keyword evidence="1" id="KW-0812">Transmembrane</keyword>
<reference evidence="2 3" key="1">
    <citation type="submission" date="2019-06" db="EMBL/GenBank/DDBJ databases">
        <title>Whole genome shotgun sequence of Brevibacillus parabrevis NBRC 12334.</title>
        <authorList>
            <person name="Hosoyama A."/>
            <person name="Uohara A."/>
            <person name="Ohji S."/>
            <person name="Ichikawa N."/>
        </authorList>
    </citation>
    <scope>NUCLEOTIDE SEQUENCE [LARGE SCALE GENOMIC DNA]</scope>
    <source>
        <strain evidence="2 3">NBRC 12334</strain>
    </source>
</reference>
<proteinExistence type="predicted"/>
<gene>
    <name evidence="2" type="ORF">BPA01_14320</name>
</gene>
<keyword evidence="3" id="KW-1185">Reference proteome</keyword>
<comment type="caution">
    <text evidence="2">The sequence shown here is derived from an EMBL/GenBank/DDBJ whole genome shotgun (WGS) entry which is preliminary data.</text>
</comment>
<dbReference type="InterPro" id="IPR006750">
    <property type="entry name" value="YdcZ"/>
</dbReference>
<feature type="transmembrane region" description="Helical" evidence="1">
    <location>
        <begin position="70"/>
        <end position="89"/>
    </location>
</feature>
<dbReference type="PANTHER" id="PTHR34821:SF3">
    <property type="entry name" value="MEMBRANE PROTEIN"/>
    <property type="match status" value="1"/>
</dbReference>
<evidence type="ECO:0000256" key="1">
    <source>
        <dbReference type="SAM" id="Phobius"/>
    </source>
</evidence>
<evidence type="ECO:0008006" key="4">
    <source>
        <dbReference type="Google" id="ProtNLM"/>
    </source>
</evidence>
<dbReference type="Proteomes" id="UP000316882">
    <property type="component" value="Unassembled WGS sequence"/>
</dbReference>
<dbReference type="Pfam" id="PF04657">
    <property type="entry name" value="DMT_YdcZ"/>
    <property type="match status" value="1"/>
</dbReference>
<dbReference type="PANTHER" id="PTHR34821">
    <property type="entry name" value="INNER MEMBRANE PROTEIN YDCZ"/>
    <property type="match status" value="1"/>
</dbReference>
<dbReference type="GO" id="GO:0005886">
    <property type="term" value="C:plasma membrane"/>
    <property type="evidence" value="ECO:0007669"/>
    <property type="project" value="TreeGrafter"/>
</dbReference>